<feature type="region of interest" description="Disordered" evidence="1">
    <location>
        <begin position="25"/>
        <end position="50"/>
    </location>
</feature>
<dbReference type="RefSeq" id="WP_157093029.1">
    <property type="nucleotide sequence ID" value="NZ_CP016545.1"/>
</dbReference>
<dbReference type="OrthoDB" id="7510921at2"/>
<reference evidence="2 3" key="1">
    <citation type="submission" date="2016-07" db="EMBL/GenBank/DDBJ databases">
        <title>Complete genome sequence of Altererythrobacter namhicola JCM 16345T, containing esterase-encoding genes.</title>
        <authorList>
            <person name="Cheng H."/>
            <person name="Wu Y.-H."/>
            <person name="Jian S.-L."/>
            <person name="Huo Y.-Y."/>
            <person name="Wang C.-S."/>
            <person name="Xu X.-W."/>
        </authorList>
    </citation>
    <scope>NUCLEOTIDE SEQUENCE [LARGE SCALE GENOMIC DNA]</scope>
    <source>
        <strain evidence="2 3">JCM 16345</strain>
    </source>
</reference>
<name>A0A1C7D611_9SPHN</name>
<dbReference type="Proteomes" id="UP000092698">
    <property type="component" value="Chromosome"/>
</dbReference>
<evidence type="ECO:0000313" key="3">
    <source>
        <dbReference type="Proteomes" id="UP000092698"/>
    </source>
</evidence>
<evidence type="ECO:0000256" key="1">
    <source>
        <dbReference type="SAM" id="MobiDB-lite"/>
    </source>
</evidence>
<dbReference type="EMBL" id="CP016545">
    <property type="protein sequence ID" value="ANU06926.1"/>
    <property type="molecule type" value="Genomic_DNA"/>
</dbReference>
<accession>A0A1C7D611</accession>
<evidence type="ECO:0000313" key="2">
    <source>
        <dbReference type="EMBL" id="ANU06926.1"/>
    </source>
</evidence>
<dbReference type="STRING" id="645517.A6F65_00604"/>
<dbReference type="KEGG" id="anh:A6F65_00604"/>
<organism evidence="2 3">
    <name type="scientific">Paraurantiacibacter namhicola</name>
    <dbReference type="NCBI Taxonomy" id="645517"/>
    <lineage>
        <taxon>Bacteria</taxon>
        <taxon>Pseudomonadati</taxon>
        <taxon>Pseudomonadota</taxon>
        <taxon>Alphaproteobacteria</taxon>
        <taxon>Sphingomonadales</taxon>
        <taxon>Erythrobacteraceae</taxon>
        <taxon>Paraurantiacibacter</taxon>
    </lineage>
</organism>
<feature type="compositionally biased region" description="Basic and acidic residues" evidence="1">
    <location>
        <begin position="25"/>
        <end position="34"/>
    </location>
</feature>
<sequence>MIDIATVLLMHGLLLVMFARLLTRDELDKEEQPRRPRSGKPAPGDGEADG</sequence>
<dbReference type="AlphaFoldDB" id="A0A1C7D611"/>
<proteinExistence type="predicted"/>
<keyword evidence="3" id="KW-1185">Reference proteome</keyword>
<protein>
    <submittedName>
        <fullName evidence="2">Uncharacterized protein</fullName>
    </submittedName>
</protein>
<gene>
    <name evidence="2" type="ORF">A6F65_00604</name>
</gene>